<evidence type="ECO:0000313" key="1">
    <source>
        <dbReference type="EMBL" id="GER48922.1"/>
    </source>
</evidence>
<accession>A0A5A7QVK1</accession>
<sequence length="106" mass="12064">MESELTPRSRAFRWPSHHFRERKKTLRGNGMNVLQYVTQFSSSRVVLCNSEVNMCNLQFEVNCSIHEVGVLFVTFGDPGSLAAIGGVRIASKIRMRLQRREYVCAG</sequence>
<dbReference type="EMBL" id="BKCP01008404">
    <property type="protein sequence ID" value="GER48922.1"/>
    <property type="molecule type" value="Genomic_DNA"/>
</dbReference>
<gene>
    <name evidence="1" type="ORF">STAS_26143</name>
</gene>
<organism evidence="1 2">
    <name type="scientific">Striga asiatica</name>
    <name type="common">Asiatic witchweed</name>
    <name type="synonym">Buchnera asiatica</name>
    <dbReference type="NCBI Taxonomy" id="4170"/>
    <lineage>
        <taxon>Eukaryota</taxon>
        <taxon>Viridiplantae</taxon>
        <taxon>Streptophyta</taxon>
        <taxon>Embryophyta</taxon>
        <taxon>Tracheophyta</taxon>
        <taxon>Spermatophyta</taxon>
        <taxon>Magnoliopsida</taxon>
        <taxon>eudicotyledons</taxon>
        <taxon>Gunneridae</taxon>
        <taxon>Pentapetalae</taxon>
        <taxon>asterids</taxon>
        <taxon>lamiids</taxon>
        <taxon>Lamiales</taxon>
        <taxon>Orobanchaceae</taxon>
        <taxon>Buchnereae</taxon>
        <taxon>Striga</taxon>
    </lineage>
</organism>
<dbReference type="Proteomes" id="UP000325081">
    <property type="component" value="Unassembled WGS sequence"/>
</dbReference>
<protein>
    <submittedName>
        <fullName evidence="1">NAC domain containing protein 82</fullName>
    </submittedName>
</protein>
<evidence type="ECO:0000313" key="2">
    <source>
        <dbReference type="Proteomes" id="UP000325081"/>
    </source>
</evidence>
<name>A0A5A7QVK1_STRAF</name>
<comment type="caution">
    <text evidence="1">The sequence shown here is derived from an EMBL/GenBank/DDBJ whole genome shotgun (WGS) entry which is preliminary data.</text>
</comment>
<reference evidence="2" key="1">
    <citation type="journal article" date="2019" name="Curr. Biol.">
        <title>Genome Sequence of Striga asiatica Provides Insight into the Evolution of Plant Parasitism.</title>
        <authorList>
            <person name="Yoshida S."/>
            <person name="Kim S."/>
            <person name="Wafula E.K."/>
            <person name="Tanskanen J."/>
            <person name="Kim Y.M."/>
            <person name="Honaas L."/>
            <person name="Yang Z."/>
            <person name="Spallek T."/>
            <person name="Conn C.E."/>
            <person name="Ichihashi Y."/>
            <person name="Cheong K."/>
            <person name="Cui S."/>
            <person name="Der J.P."/>
            <person name="Gundlach H."/>
            <person name="Jiao Y."/>
            <person name="Hori C."/>
            <person name="Ishida J.K."/>
            <person name="Kasahara H."/>
            <person name="Kiba T."/>
            <person name="Kim M.S."/>
            <person name="Koo N."/>
            <person name="Laohavisit A."/>
            <person name="Lee Y.H."/>
            <person name="Lumba S."/>
            <person name="McCourt P."/>
            <person name="Mortimer J.C."/>
            <person name="Mutuku J.M."/>
            <person name="Nomura T."/>
            <person name="Sasaki-Sekimoto Y."/>
            <person name="Seto Y."/>
            <person name="Wang Y."/>
            <person name="Wakatake T."/>
            <person name="Sakakibara H."/>
            <person name="Demura T."/>
            <person name="Yamaguchi S."/>
            <person name="Yoneyama K."/>
            <person name="Manabe R.I."/>
            <person name="Nelson D.C."/>
            <person name="Schulman A.H."/>
            <person name="Timko M.P."/>
            <person name="dePamphilis C.W."/>
            <person name="Choi D."/>
            <person name="Shirasu K."/>
        </authorList>
    </citation>
    <scope>NUCLEOTIDE SEQUENCE [LARGE SCALE GENOMIC DNA]</scope>
    <source>
        <strain evidence="2">cv. UVA1</strain>
    </source>
</reference>
<dbReference type="AlphaFoldDB" id="A0A5A7QVK1"/>
<keyword evidence="2" id="KW-1185">Reference proteome</keyword>
<proteinExistence type="predicted"/>